<dbReference type="AlphaFoldDB" id="A0A7T8K733"/>
<keyword evidence="3" id="KW-1185">Reference proteome</keyword>
<dbReference type="Proteomes" id="UP000595437">
    <property type="component" value="Chromosome 6"/>
</dbReference>
<reference evidence="3" key="1">
    <citation type="submission" date="2021-01" db="EMBL/GenBank/DDBJ databases">
        <title>Caligus Genome Assembly.</title>
        <authorList>
            <person name="Gallardo-Escarate C."/>
        </authorList>
    </citation>
    <scope>NUCLEOTIDE SEQUENCE [LARGE SCALE GENOMIC DNA]</scope>
</reference>
<gene>
    <name evidence="2" type="ORF">FKW44_008907</name>
</gene>
<name>A0A7T8K733_CALRO</name>
<dbReference type="EMBL" id="CP045895">
    <property type="protein sequence ID" value="QQP48549.1"/>
    <property type="molecule type" value="Genomic_DNA"/>
</dbReference>
<protein>
    <submittedName>
        <fullName evidence="2">RCC1 domain containing 1</fullName>
    </submittedName>
</protein>
<accession>A0A7T8K733</accession>
<proteinExistence type="predicted"/>
<sequence length="70" mass="7860">MQPEDATIPRGEDVYRKKEGSSSGRDGAMEVTCQRKSRKKKRTASLLVMVAPLHATEKRTLSLFNPLPFL</sequence>
<feature type="region of interest" description="Disordered" evidence="1">
    <location>
        <begin position="1"/>
        <end position="38"/>
    </location>
</feature>
<evidence type="ECO:0000256" key="1">
    <source>
        <dbReference type="SAM" id="MobiDB-lite"/>
    </source>
</evidence>
<evidence type="ECO:0000313" key="2">
    <source>
        <dbReference type="EMBL" id="QQP48549.1"/>
    </source>
</evidence>
<evidence type="ECO:0000313" key="3">
    <source>
        <dbReference type="Proteomes" id="UP000595437"/>
    </source>
</evidence>
<organism evidence="2 3">
    <name type="scientific">Caligus rogercresseyi</name>
    <name type="common">Sea louse</name>
    <dbReference type="NCBI Taxonomy" id="217165"/>
    <lineage>
        <taxon>Eukaryota</taxon>
        <taxon>Metazoa</taxon>
        <taxon>Ecdysozoa</taxon>
        <taxon>Arthropoda</taxon>
        <taxon>Crustacea</taxon>
        <taxon>Multicrustacea</taxon>
        <taxon>Hexanauplia</taxon>
        <taxon>Copepoda</taxon>
        <taxon>Siphonostomatoida</taxon>
        <taxon>Caligidae</taxon>
        <taxon>Caligus</taxon>
    </lineage>
</organism>
<feature type="compositionally biased region" description="Basic and acidic residues" evidence="1">
    <location>
        <begin position="10"/>
        <end position="20"/>
    </location>
</feature>